<keyword evidence="2" id="KW-0732">Signal</keyword>
<proteinExistence type="predicted"/>
<dbReference type="VEuPathDB" id="FungiDB:F4678DRAFT_481937"/>
<sequence length="236" mass="26926">MITNMFTLLATVLLLVPTVLGLDLEKRCEEKEDLCLLSFVWCNWRDNSRDCSLPDDTYPRSTTNNVEYPIILADTNYTIKWKSTKGKDGPVTFKWGMENLTWETAVTGTKFRFNPSEIISSFPTDKYPNASPADAWYGSTRFPMNIITITRAEVNQSEGVTESSDFSDQFLVQSGIAIEYLETQRKLEYNKWKLRVGLSVGLGVPVLLIITALTTWLLCKARMQKLVQKPMELNTR</sequence>
<keyword evidence="1" id="KW-1133">Transmembrane helix</keyword>
<keyword evidence="1" id="KW-0812">Transmembrane</keyword>
<dbReference type="EMBL" id="JANPWZ010000093">
    <property type="protein sequence ID" value="KAJ3579471.1"/>
    <property type="molecule type" value="Genomic_DNA"/>
</dbReference>
<name>A0A9W8NMP2_9PEZI</name>
<evidence type="ECO:0000256" key="1">
    <source>
        <dbReference type="SAM" id="Phobius"/>
    </source>
</evidence>
<protein>
    <submittedName>
        <fullName evidence="3">Uncharacterized protein</fullName>
    </submittedName>
</protein>
<comment type="caution">
    <text evidence="3">The sequence shown here is derived from an EMBL/GenBank/DDBJ whole genome shotgun (WGS) entry which is preliminary data.</text>
</comment>
<feature type="chain" id="PRO_5040731594" evidence="2">
    <location>
        <begin position="22"/>
        <end position="236"/>
    </location>
</feature>
<dbReference type="Proteomes" id="UP001148614">
    <property type="component" value="Unassembled WGS sequence"/>
</dbReference>
<feature type="transmembrane region" description="Helical" evidence="1">
    <location>
        <begin position="196"/>
        <end position="219"/>
    </location>
</feature>
<keyword evidence="4" id="KW-1185">Reference proteome</keyword>
<gene>
    <name evidence="3" type="ORF">NPX13_g1099</name>
</gene>
<organism evidence="3 4">
    <name type="scientific">Xylaria arbuscula</name>
    <dbReference type="NCBI Taxonomy" id="114810"/>
    <lineage>
        <taxon>Eukaryota</taxon>
        <taxon>Fungi</taxon>
        <taxon>Dikarya</taxon>
        <taxon>Ascomycota</taxon>
        <taxon>Pezizomycotina</taxon>
        <taxon>Sordariomycetes</taxon>
        <taxon>Xylariomycetidae</taxon>
        <taxon>Xylariales</taxon>
        <taxon>Xylariaceae</taxon>
        <taxon>Xylaria</taxon>
    </lineage>
</organism>
<evidence type="ECO:0000256" key="2">
    <source>
        <dbReference type="SAM" id="SignalP"/>
    </source>
</evidence>
<feature type="signal peptide" evidence="2">
    <location>
        <begin position="1"/>
        <end position="21"/>
    </location>
</feature>
<evidence type="ECO:0000313" key="4">
    <source>
        <dbReference type="Proteomes" id="UP001148614"/>
    </source>
</evidence>
<accession>A0A9W8NMP2</accession>
<evidence type="ECO:0000313" key="3">
    <source>
        <dbReference type="EMBL" id="KAJ3579471.1"/>
    </source>
</evidence>
<reference evidence="3" key="1">
    <citation type="submission" date="2022-07" db="EMBL/GenBank/DDBJ databases">
        <title>Genome Sequence of Xylaria arbuscula.</title>
        <authorList>
            <person name="Buettner E."/>
        </authorList>
    </citation>
    <scope>NUCLEOTIDE SEQUENCE</scope>
    <source>
        <strain evidence="3">VT107</strain>
    </source>
</reference>
<keyword evidence="1" id="KW-0472">Membrane</keyword>
<dbReference type="AlphaFoldDB" id="A0A9W8NMP2"/>